<feature type="transmembrane region" description="Helical" evidence="6">
    <location>
        <begin position="61"/>
        <end position="82"/>
    </location>
</feature>
<dbReference type="GO" id="GO:0005886">
    <property type="term" value="C:plasma membrane"/>
    <property type="evidence" value="ECO:0007669"/>
    <property type="project" value="UniProtKB-SubCell"/>
</dbReference>
<evidence type="ECO:0000256" key="2">
    <source>
        <dbReference type="ARBA" id="ARBA00022475"/>
    </source>
</evidence>
<dbReference type="InterPro" id="IPR013604">
    <property type="entry name" value="7TM_chemorcpt"/>
</dbReference>
<reference evidence="8 9" key="1">
    <citation type="submission" date="2019-08" db="EMBL/GenBank/DDBJ databases">
        <authorList>
            <person name="Alioto T."/>
            <person name="Alioto T."/>
            <person name="Gomez Garrido J."/>
        </authorList>
    </citation>
    <scope>NUCLEOTIDE SEQUENCE [LARGE SCALE GENOMIC DNA]</scope>
</reference>
<evidence type="ECO:0000256" key="4">
    <source>
        <dbReference type="ARBA" id="ARBA00022989"/>
    </source>
</evidence>
<gene>
    <name evidence="8" type="ORF">CINCED_3A001889</name>
</gene>
<dbReference type="OrthoDB" id="6616820at2759"/>
<evidence type="ECO:0000256" key="3">
    <source>
        <dbReference type="ARBA" id="ARBA00022692"/>
    </source>
</evidence>
<name>A0A5E4NKA5_9HEMI</name>
<feature type="transmembrane region" description="Helical" evidence="6">
    <location>
        <begin position="201"/>
        <end position="222"/>
    </location>
</feature>
<accession>A0A5E4NKA5</accession>
<keyword evidence="6 8" id="KW-0675">Receptor</keyword>
<proteinExistence type="inferred from homology"/>
<evidence type="ECO:0000256" key="6">
    <source>
        <dbReference type="RuleBase" id="RU363108"/>
    </source>
</evidence>
<feature type="transmembrane region" description="Helical" evidence="6">
    <location>
        <begin position="280"/>
        <end position="306"/>
    </location>
</feature>
<keyword evidence="5 6" id="KW-0472">Membrane</keyword>
<keyword evidence="4 6" id="KW-1133">Transmembrane helix</keyword>
<dbReference type="EMBL" id="CABPRJ010002376">
    <property type="protein sequence ID" value="VVC44135.1"/>
    <property type="molecule type" value="Genomic_DNA"/>
</dbReference>
<keyword evidence="2 6" id="KW-1003">Cell membrane</keyword>
<feature type="signal peptide" evidence="7">
    <location>
        <begin position="1"/>
        <end position="31"/>
    </location>
</feature>
<keyword evidence="3 6" id="KW-0812">Transmembrane</keyword>
<feature type="transmembrane region" description="Helical" evidence="6">
    <location>
        <begin position="318"/>
        <end position="340"/>
    </location>
</feature>
<organism evidence="8 9">
    <name type="scientific">Cinara cedri</name>
    <dbReference type="NCBI Taxonomy" id="506608"/>
    <lineage>
        <taxon>Eukaryota</taxon>
        <taxon>Metazoa</taxon>
        <taxon>Ecdysozoa</taxon>
        <taxon>Arthropoda</taxon>
        <taxon>Hexapoda</taxon>
        <taxon>Insecta</taxon>
        <taxon>Pterygota</taxon>
        <taxon>Neoptera</taxon>
        <taxon>Paraneoptera</taxon>
        <taxon>Hemiptera</taxon>
        <taxon>Sternorrhyncha</taxon>
        <taxon>Aphidomorpha</taxon>
        <taxon>Aphidoidea</taxon>
        <taxon>Aphididae</taxon>
        <taxon>Lachninae</taxon>
        <taxon>Cinara</taxon>
    </lineage>
</organism>
<dbReference type="AlphaFoldDB" id="A0A5E4NKA5"/>
<sequence length="419" mass="46213">MSIKRIGFKTLGPFYAMAQIFGLLLVREVAAVHNNNNVFCSENGDSCRRVSGVFSSDRRYLAYNMLVLVLLYCALQRCVTLVGGWPCGDGNSSVECSSAIEWILTAAGVIQAMVSVTVATVHRQSSTASLLNQVHYVLGRGRGCGNEAVTSKTWSHLSMSGVYAATVATIVVARSVAIVAARPGHFSVTDVLLSSVMPATVVPVTIECSIVCICSVAENTYYDVIDRLRRLASNSDGGVDGGRTSKRCLLMHWRLEVVWRDYWRGCRLVDRLSECYGLDLAINLTANILFFIVYAYVTIMSMYAAFTDGPGNAVEDTVATFCWNVALACQLACVSFRIVFISYRAEKIKQVAENSVLILLRNLLKHNNLDISTIVLINAFTYQIVNREVKVSAAEKESDMEKILWKTKKDLDELRGRSD</sequence>
<feature type="transmembrane region" description="Helical" evidence="6">
    <location>
        <begin position="102"/>
        <end position="121"/>
    </location>
</feature>
<evidence type="ECO:0000256" key="5">
    <source>
        <dbReference type="ARBA" id="ARBA00023136"/>
    </source>
</evidence>
<dbReference type="Pfam" id="PF08395">
    <property type="entry name" value="7tm_7"/>
    <property type="match status" value="1"/>
</dbReference>
<evidence type="ECO:0000256" key="1">
    <source>
        <dbReference type="ARBA" id="ARBA00004651"/>
    </source>
</evidence>
<comment type="function">
    <text evidence="6">Gustatory receptor which mediates acceptance or avoidance behavior, depending on its substrates.</text>
</comment>
<comment type="subcellular location">
    <subcellularLocation>
        <location evidence="1 6">Cell membrane</location>
        <topology evidence="1 6">Multi-pass membrane protein</topology>
    </subcellularLocation>
</comment>
<keyword evidence="9" id="KW-1185">Reference proteome</keyword>
<keyword evidence="6" id="KW-0807">Transducer</keyword>
<dbReference type="GO" id="GO:0007165">
    <property type="term" value="P:signal transduction"/>
    <property type="evidence" value="ECO:0007669"/>
    <property type="project" value="UniProtKB-KW"/>
</dbReference>
<evidence type="ECO:0000313" key="8">
    <source>
        <dbReference type="EMBL" id="VVC44135.1"/>
    </source>
</evidence>
<evidence type="ECO:0000313" key="9">
    <source>
        <dbReference type="Proteomes" id="UP000325440"/>
    </source>
</evidence>
<dbReference type="Proteomes" id="UP000325440">
    <property type="component" value="Unassembled WGS sequence"/>
</dbReference>
<feature type="chain" id="PRO_5022890426" description="Gustatory receptor" evidence="7">
    <location>
        <begin position="32"/>
        <end position="419"/>
    </location>
</feature>
<comment type="caution">
    <text evidence="6">Lacks conserved residue(s) required for the propagation of feature annotation.</text>
</comment>
<protein>
    <recommendedName>
        <fullName evidence="6">Gustatory receptor</fullName>
    </recommendedName>
</protein>
<feature type="transmembrane region" description="Helical" evidence="6">
    <location>
        <begin position="161"/>
        <end position="181"/>
    </location>
</feature>
<keyword evidence="7" id="KW-0732">Signal</keyword>
<comment type="similarity">
    <text evidence="6">Belongs to the insect chemoreceptor superfamily. Gustatory receptor (GR) family.</text>
</comment>
<evidence type="ECO:0000256" key="7">
    <source>
        <dbReference type="SAM" id="SignalP"/>
    </source>
</evidence>
<dbReference type="GO" id="GO:0050909">
    <property type="term" value="P:sensory perception of taste"/>
    <property type="evidence" value="ECO:0007669"/>
    <property type="project" value="InterPro"/>
</dbReference>